<dbReference type="AlphaFoldDB" id="A0AA39NNI2"/>
<feature type="region of interest" description="Disordered" evidence="1">
    <location>
        <begin position="81"/>
        <end position="109"/>
    </location>
</feature>
<gene>
    <name evidence="2" type="ORF">IW261DRAFT_1425985</name>
</gene>
<dbReference type="Proteomes" id="UP001175227">
    <property type="component" value="Unassembled WGS sequence"/>
</dbReference>
<proteinExistence type="predicted"/>
<feature type="region of interest" description="Disordered" evidence="1">
    <location>
        <begin position="139"/>
        <end position="158"/>
    </location>
</feature>
<organism evidence="2 3">
    <name type="scientific">Armillaria novae-zelandiae</name>
    <dbReference type="NCBI Taxonomy" id="153914"/>
    <lineage>
        <taxon>Eukaryota</taxon>
        <taxon>Fungi</taxon>
        <taxon>Dikarya</taxon>
        <taxon>Basidiomycota</taxon>
        <taxon>Agaricomycotina</taxon>
        <taxon>Agaricomycetes</taxon>
        <taxon>Agaricomycetidae</taxon>
        <taxon>Agaricales</taxon>
        <taxon>Marasmiineae</taxon>
        <taxon>Physalacriaceae</taxon>
        <taxon>Armillaria</taxon>
    </lineage>
</organism>
<sequence>MKQQQYDRLFECQYEDAGNYHVNVIHDRPDHAWSNRAFGDEHVINIIQLWEREQEMHQKHLVLARQVLSLETLVKTLTVNQPADTEEDLDGSHTPGPEVQGGSNFEDKDNDVREELTDNLPAEAPDATSDARVQADSVDITNGDNDVPEAAPAATNDAQVQADSVDITNGDNDVLEAAPAATGEGAMLSDNWHAQSYEPEAKVSGSLLLGLVITTSSPLSHRQSVSYSLAGVSTRKPTPDIVISDDEVEDPPKLSIQMQPLVKPTRNRISVISPPPHREVIVISDDSEDEDEVLLHWKRRFVSAGPSARKSHDLTIASSTYALYFLPYLEVLFIGKPMLPSCPGCCVTNKPSETVNSCPSNLVWFGNKEGLSVEFHVSRIARPQNDHQFEVLERWSKWRCMRYKAGCPKYSFPTNLAVLHPTHTILYQE</sequence>
<comment type="caution">
    <text evidence="2">The sequence shown here is derived from an EMBL/GenBank/DDBJ whole genome shotgun (WGS) entry which is preliminary data.</text>
</comment>
<reference evidence="2" key="1">
    <citation type="submission" date="2023-06" db="EMBL/GenBank/DDBJ databases">
        <authorList>
            <consortium name="Lawrence Berkeley National Laboratory"/>
            <person name="Ahrendt S."/>
            <person name="Sahu N."/>
            <person name="Indic B."/>
            <person name="Wong-Bajracharya J."/>
            <person name="Merenyi Z."/>
            <person name="Ke H.-M."/>
            <person name="Monk M."/>
            <person name="Kocsube S."/>
            <person name="Drula E."/>
            <person name="Lipzen A."/>
            <person name="Balint B."/>
            <person name="Henrissat B."/>
            <person name="Andreopoulos B."/>
            <person name="Martin F.M."/>
            <person name="Harder C.B."/>
            <person name="Rigling D."/>
            <person name="Ford K.L."/>
            <person name="Foster G.D."/>
            <person name="Pangilinan J."/>
            <person name="Papanicolaou A."/>
            <person name="Barry K."/>
            <person name="LaButti K."/>
            <person name="Viragh M."/>
            <person name="Koriabine M."/>
            <person name="Yan M."/>
            <person name="Riley R."/>
            <person name="Champramary S."/>
            <person name="Plett K.L."/>
            <person name="Tsai I.J."/>
            <person name="Slot J."/>
            <person name="Sipos G."/>
            <person name="Plett J."/>
            <person name="Nagy L.G."/>
            <person name="Grigoriev I.V."/>
        </authorList>
    </citation>
    <scope>NUCLEOTIDE SEQUENCE</scope>
    <source>
        <strain evidence="2">ICMP 16352</strain>
    </source>
</reference>
<evidence type="ECO:0000256" key="1">
    <source>
        <dbReference type="SAM" id="MobiDB-lite"/>
    </source>
</evidence>
<accession>A0AA39NNI2</accession>
<protein>
    <submittedName>
        <fullName evidence="2">Uncharacterized protein</fullName>
    </submittedName>
</protein>
<name>A0AA39NNI2_9AGAR</name>
<evidence type="ECO:0000313" key="3">
    <source>
        <dbReference type="Proteomes" id="UP001175227"/>
    </source>
</evidence>
<dbReference type="EMBL" id="JAUEPR010000064">
    <property type="protein sequence ID" value="KAK0468932.1"/>
    <property type="molecule type" value="Genomic_DNA"/>
</dbReference>
<keyword evidence="3" id="KW-1185">Reference proteome</keyword>
<evidence type="ECO:0000313" key="2">
    <source>
        <dbReference type="EMBL" id="KAK0468932.1"/>
    </source>
</evidence>